<evidence type="ECO:0000313" key="2">
    <source>
        <dbReference type="EMBL" id="CAG8974142.1"/>
    </source>
</evidence>
<keyword evidence="1" id="KW-1133">Transmembrane helix</keyword>
<dbReference type="Proteomes" id="UP000701801">
    <property type="component" value="Unassembled WGS sequence"/>
</dbReference>
<feature type="transmembrane region" description="Helical" evidence="1">
    <location>
        <begin position="217"/>
        <end position="236"/>
    </location>
</feature>
<name>A0A9N9LJQ2_9HELO</name>
<keyword evidence="1" id="KW-0812">Transmembrane</keyword>
<feature type="transmembrane region" description="Helical" evidence="1">
    <location>
        <begin position="140"/>
        <end position="159"/>
    </location>
</feature>
<dbReference type="EMBL" id="CAJVRM010000093">
    <property type="protein sequence ID" value="CAG8974142.1"/>
    <property type="molecule type" value="Genomic_DNA"/>
</dbReference>
<keyword evidence="1" id="KW-0472">Membrane</keyword>
<comment type="caution">
    <text evidence="2">The sequence shown here is derived from an EMBL/GenBank/DDBJ whole genome shotgun (WGS) entry which is preliminary data.</text>
</comment>
<protein>
    <submittedName>
        <fullName evidence="2">Uncharacterized protein</fullName>
    </submittedName>
</protein>
<keyword evidence="3" id="KW-1185">Reference proteome</keyword>
<proteinExistence type="predicted"/>
<evidence type="ECO:0000256" key="1">
    <source>
        <dbReference type="SAM" id="Phobius"/>
    </source>
</evidence>
<dbReference type="AlphaFoldDB" id="A0A9N9LJQ2"/>
<gene>
    <name evidence="2" type="ORF">HYALB_00002779</name>
</gene>
<feature type="transmembrane region" description="Helical" evidence="1">
    <location>
        <begin position="179"/>
        <end position="202"/>
    </location>
</feature>
<evidence type="ECO:0000313" key="3">
    <source>
        <dbReference type="Proteomes" id="UP000701801"/>
    </source>
</evidence>
<sequence>MVFLSKFLDLGWLGRSTFELRFPTGSESYLYLGVLTKYLVENGMWPNRTAPAGPWTTNVFVLRNANRCNPAFYREQDEHMNKLYVCGPFSLRPWCWAYCAADSSNVRKGHRSGTLAQVSPPSVTTKYMNVLDSLSSTQSMFRFLLILFGSSSYPGRWYVFSMLARFLQNCGYWIKRSAAVWCCLWTFVCQGLLVPSMIRYAFYCPSGSAMYCPNGRFGILALIILPFGFWTLRGFLSPDLLDPRNQAFGTEAFPSQ</sequence>
<organism evidence="2 3">
    <name type="scientific">Hymenoscyphus albidus</name>
    <dbReference type="NCBI Taxonomy" id="595503"/>
    <lineage>
        <taxon>Eukaryota</taxon>
        <taxon>Fungi</taxon>
        <taxon>Dikarya</taxon>
        <taxon>Ascomycota</taxon>
        <taxon>Pezizomycotina</taxon>
        <taxon>Leotiomycetes</taxon>
        <taxon>Helotiales</taxon>
        <taxon>Helotiaceae</taxon>
        <taxon>Hymenoscyphus</taxon>
    </lineage>
</organism>
<accession>A0A9N9LJQ2</accession>
<reference evidence="2" key="1">
    <citation type="submission" date="2021-07" db="EMBL/GenBank/DDBJ databases">
        <authorList>
            <person name="Durling M."/>
        </authorList>
    </citation>
    <scope>NUCLEOTIDE SEQUENCE</scope>
</reference>